<sequence length="68" mass="7721">MDNPVFHQWPGHGLTPAQMHGELNRRHSECTLDGCDMKRYCWTRLIDLGHPHPALTVDNCPACRVNVA</sequence>
<accession>A0A7K0DWB0</accession>
<organism evidence="1 2">
    <name type="scientific">Nocardia aurantia</name>
    <dbReference type="NCBI Taxonomy" id="2585199"/>
    <lineage>
        <taxon>Bacteria</taxon>
        <taxon>Bacillati</taxon>
        <taxon>Actinomycetota</taxon>
        <taxon>Actinomycetes</taxon>
        <taxon>Mycobacteriales</taxon>
        <taxon>Nocardiaceae</taxon>
        <taxon>Nocardia</taxon>
    </lineage>
</organism>
<dbReference type="AlphaFoldDB" id="A0A7K0DWB0"/>
<comment type="caution">
    <text evidence="1">The sequence shown here is derived from an EMBL/GenBank/DDBJ whole genome shotgun (WGS) entry which is preliminary data.</text>
</comment>
<dbReference type="EMBL" id="WEGI01000012">
    <property type="protein sequence ID" value="MQY29807.1"/>
    <property type="molecule type" value="Genomic_DNA"/>
</dbReference>
<keyword evidence="2" id="KW-1185">Reference proteome</keyword>
<evidence type="ECO:0000313" key="2">
    <source>
        <dbReference type="Proteomes" id="UP000431401"/>
    </source>
</evidence>
<name>A0A7K0DWB0_9NOCA</name>
<dbReference type="RefSeq" id="WP_153346986.1">
    <property type="nucleotide sequence ID" value="NZ_WEGI01000012.1"/>
</dbReference>
<proteinExistence type="predicted"/>
<gene>
    <name evidence="1" type="ORF">NRB56_54000</name>
</gene>
<dbReference type="OrthoDB" id="4558193at2"/>
<evidence type="ECO:0000313" key="1">
    <source>
        <dbReference type="EMBL" id="MQY29807.1"/>
    </source>
</evidence>
<protein>
    <submittedName>
        <fullName evidence="1">Uncharacterized protein</fullName>
    </submittedName>
</protein>
<dbReference type="Proteomes" id="UP000431401">
    <property type="component" value="Unassembled WGS sequence"/>
</dbReference>
<reference evidence="1 2" key="1">
    <citation type="submission" date="2019-10" db="EMBL/GenBank/DDBJ databases">
        <title>Nocardia macrotermitis sp. nov. and Nocardia aurantia sp. nov., isolated from the gut of fungus growing-termite Macrotermes natalensis.</title>
        <authorList>
            <person name="Benndorf R."/>
            <person name="Schwitalla J."/>
            <person name="Martin K."/>
            <person name="De Beer W."/>
            <person name="Kaster A.-K."/>
            <person name="Vollmers J."/>
            <person name="Poulsen M."/>
            <person name="Beemelmanns C."/>
        </authorList>
    </citation>
    <scope>NUCLEOTIDE SEQUENCE [LARGE SCALE GENOMIC DNA]</scope>
    <source>
        <strain evidence="1 2">RB56</strain>
    </source>
</reference>